<evidence type="ECO:0000256" key="10">
    <source>
        <dbReference type="SAM" id="MobiDB-lite"/>
    </source>
</evidence>
<name>A0A6P6YEX9_DERPT</name>
<feature type="compositionally biased region" description="Acidic residues" evidence="10">
    <location>
        <begin position="661"/>
        <end position="671"/>
    </location>
</feature>
<dbReference type="InterPro" id="IPR018979">
    <property type="entry name" value="FERM_N"/>
</dbReference>
<dbReference type="Pfam" id="PF09380">
    <property type="entry name" value="FERM_C"/>
    <property type="match status" value="1"/>
</dbReference>
<dbReference type="KEGG" id="dpte:113797795"/>
<protein>
    <recommendedName>
        <fullName evidence="4">Moesin/ezrin/radixin homolog 1</fullName>
    </recommendedName>
</protein>
<dbReference type="RefSeq" id="XP_027204033.1">
    <property type="nucleotide sequence ID" value="XM_027348232.1"/>
</dbReference>
<evidence type="ECO:0000256" key="7">
    <source>
        <dbReference type="ARBA" id="ARBA00023136"/>
    </source>
</evidence>
<dbReference type="FunCoup" id="A0A6P6YEX9">
    <property type="interactions" value="216"/>
</dbReference>
<feature type="compositionally biased region" description="Low complexity" evidence="10">
    <location>
        <begin position="533"/>
        <end position="545"/>
    </location>
</feature>
<dbReference type="InterPro" id="IPR035963">
    <property type="entry name" value="FERM_2"/>
</dbReference>
<dbReference type="Gene3D" id="1.20.5.450">
    <property type="match status" value="1"/>
</dbReference>
<dbReference type="InterPro" id="IPR008954">
    <property type="entry name" value="Moesin_tail_sf"/>
</dbReference>
<evidence type="ECO:0000256" key="4">
    <source>
        <dbReference type="ARBA" id="ARBA00022025"/>
    </source>
</evidence>
<keyword evidence="5" id="KW-1003">Cell membrane</keyword>
<dbReference type="InterPro" id="IPR029071">
    <property type="entry name" value="Ubiquitin-like_domsf"/>
</dbReference>
<dbReference type="SMART" id="SM01196">
    <property type="entry name" value="FERM_C"/>
    <property type="match status" value="1"/>
</dbReference>
<sequence length="765" mass="88583">MFSKLLSFSKSRKVISVQVHTMDAQLEFEIDKSATGSDLFDLVTRAIGLREVWYFGLQFVDSKGFICWLKMNKRVCDQDIAIQKRQQQLICHQNNKAKKSNGDSVMSFLFLAKFFPEDVAEELIQEVTQHLFFLQVKQSILNMDIHCPAEVSVLLASYSVQSKYGDYIDNQNQFSSASSNNNNNDDNMMAKLNVEELLPRGVLEQYQMTKQMWQDKIRIWYEDHKGMTRDEAETEYLKIAQDLEMYGVNYFLISNKKESELWLGVTALGLNIYEKENKLSPRITFSWSEIRNISYDDKKFIIRPIEKNATKLCIGNHDLFMRRRKPDSIELQQMKAQAKEERIRRQLERSRFLREKELREEAEKEKAALEQRLLQYQEEAHGVQEQLRRSEETAELLAEKARVAEEEAMLLSQKAAEAEAEIQRIKITAIKTEEEKHLIQRKAEEAELLASTLAEETDRRTKETEQLKEELFSTKLSTKQLLILLNKFQQENQLSQENLLPLPPTSSPSTTILSPPPPPSTPHSLHPHHHLHTASQSNHNNHSISLIHHHPHNRQTNNVLNNQNCDIISDLNHIYEDPNDTIIKLNQYLANNNTTNNGVPSFYTTINDECCDNNNRLINHSFINSPLPPPSSSSSSMINGSSFINKSQWSSSLNDEHQDNDNDGDDDDNDEQQTTLNQESHDFDMEKIESDVEKERIEYLKKSKQLHEQLKGLKSEIQVLKVEERLTSLDRIHEENVIKGESKYSTLKRTLSGTTKARVAFFEEL</sequence>
<comment type="subcellular location">
    <subcellularLocation>
        <location evidence="3">Cell junction</location>
        <location evidence="3">Adherens junction</location>
    </subcellularLocation>
    <subcellularLocation>
        <location evidence="2">Cell membrane</location>
        <topology evidence="2">Peripheral membrane protein</topology>
    </subcellularLocation>
    <subcellularLocation>
        <location evidence="1">Cell projection</location>
        <location evidence="1">Microvillus</location>
    </subcellularLocation>
    <subcellularLocation>
        <location evidence="8">Cell projection</location>
        <location evidence="8">Rhabdomere</location>
    </subcellularLocation>
</comment>
<dbReference type="InterPro" id="IPR000798">
    <property type="entry name" value="Ez/rad/moesin-like"/>
</dbReference>
<evidence type="ECO:0000256" key="2">
    <source>
        <dbReference type="ARBA" id="ARBA00004202"/>
    </source>
</evidence>
<dbReference type="Pfam" id="PF00373">
    <property type="entry name" value="FERM_M"/>
    <property type="match status" value="1"/>
</dbReference>
<dbReference type="GO" id="GO:0005902">
    <property type="term" value="C:microvillus"/>
    <property type="evidence" value="ECO:0007669"/>
    <property type="project" value="UniProtKB-SubCell"/>
</dbReference>
<reference evidence="13" key="1">
    <citation type="submission" date="2025-08" db="UniProtKB">
        <authorList>
            <consortium name="RefSeq"/>
        </authorList>
    </citation>
    <scope>IDENTIFICATION</scope>
    <source>
        <strain evidence="13">Airmid</strain>
    </source>
</reference>
<evidence type="ECO:0000256" key="6">
    <source>
        <dbReference type="ARBA" id="ARBA00022949"/>
    </source>
</evidence>
<dbReference type="PROSITE" id="PS50057">
    <property type="entry name" value="FERM_3"/>
    <property type="match status" value="1"/>
</dbReference>
<dbReference type="InterPro" id="IPR019748">
    <property type="entry name" value="FERM_central"/>
</dbReference>
<dbReference type="Proteomes" id="UP000515146">
    <property type="component" value="Unplaced"/>
</dbReference>
<dbReference type="PANTHER" id="PTHR23281">
    <property type="entry name" value="MERLIN/MOESIN/EZRIN/RADIXIN"/>
    <property type="match status" value="1"/>
</dbReference>
<dbReference type="InterPro" id="IPR011174">
    <property type="entry name" value="ERM"/>
</dbReference>
<dbReference type="InterPro" id="IPR046810">
    <property type="entry name" value="ERM_helical"/>
</dbReference>
<dbReference type="Gene3D" id="2.30.29.30">
    <property type="entry name" value="Pleckstrin-homology domain (PH domain)/Phosphotyrosine-binding domain (PTB)"/>
    <property type="match status" value="1"/>
</dbReference>
<dbReference type="Gene3D" id="1.20.80.10">
    <property type="match status" value="1"/>
</dbReference>
<dbReference type="GO" id="GO:0005912">
    <property type="term" value="C:adherens junction"/>
    <property type="evidence" value="ECO:0007669"/>
    <property type="project" value="UniProtKB-SubCell"/>
</dbReference>
<dbReference type="GO" id="GO:0048731">
    <property type="term" value="P:system development"/>
    <property type="evidence" value="ECO:0007669"/>
    <property type="project" value="UniProtKB-ARBA"/>
</dbReference>
<accession>A0A6P6YEX9</accession>
<dbReference type="InterPro" id="IPR000299">
    <property type="entry name" value="FERM_domain"/>
</dbReference>
<evidence type="ECO:0000256" key="9">
    <source>
        <dbReference type="SAM" id="Coils"/>
    </source>
</evidence>
<dbReference type="OMA" id="PGMLANE"/>
<dbReference type="PROSITE" id="PS00661">
    <property type="entry name" value="FERM_2"/>
    <property type="match status" value="1"/>
</dbReference>
<dbReference type="SUPFAM" id="SSF47031">
    <property type="entry name" value="Second domain of FERM"/>
    <property type="match status" value="1"/>
</dbReference>
<dbReference type="InterPro" id="IPR018980">
    <property type="entry name" value="FERM_PH-like_C"/>
</dbReference>
<dbReference type="SUPFAM" id="SSF48678">
    <property type="entry name" value="Moesin tail domain"/>
    <property type="match status" value="1"/>
</dbReference>
<keyword evidence="6" id="KW-0965">Cell junction</keyword>
<dbReference type="OrthoDB" id="6018897at2759"/>
<organism evidence="12 13">
    <name type="scientific">Dermatophagoides pteronyssinus</name>
    <name type="common">European house dust mite</name>
    <dbReference type="NCBI Taxonomy" id="6956"/>
    <lineage>
        <taxon>Eukaryota</taxon>
        <taxon>Metazoa</taxon>
        <taxon>Ecdysozoa</taxon>
        <taxon>Arthropoda</taxon>
        <taxon>Chelicerata</taxon>
        <taxon>Arachnida</taxon>
        <taxon>Acari</taxon>
        <taxon>Acariformes</taxon>
        <taxon>Sarcoptiformes</taxon>
        <taxon>Astigmata</taxon>
        <taxon>Psoroptidia</taxon>
        <taxon>Analgoidea</taxon>
        <taxon>Pyroglyphidae</taxon>
        <taxon>Dermatophagoidinae</taxon>
        <taxon>Dermatophagoides</taxon>
    </lineage>
</organism>
<dbReference type="Gene3D" id="6.10.360.10">
    <property type="match status" value="1"/>
</dbReference>
<evidence type="ECO:0000256" key="1">
    <source>
        <dbReference type="ARBA" id="ARBA00004105"/>
    </source>
</evidence>
<dbReference type="InterPro" id="IPR014352">
    <property type="entry name" value="FERM/acyl-CoA-bd_prot_sf"/>
</dbReference>
<dbReference type="SUPFAM" id="SSF54236">
    <property type="entry name" value="Ubiquitin-like"/>
    <property type="match status" value="1"/>
</dbReference>
<keyword evidence="9" id="KW-0175">Coiled coil</keyword>
<evidence type="ECO:0000256" key="3">
    <source>
        <dbReference type="ARBA" id="ARBA00004536"/>
    </source>
</evidence>
<evidence type="ECO:0000256" key="8">
    <source>
        <dbReference type="ARBA" id="ARBA00043944"/>
    </source>
</evidence>
<dbReference type="CDD" id="cd14473">
    <property type="entry name" value="FERM_B-lobe"/>
    <property type="match status" value="1"/>
</dbReference>
<dbReference type="Pfam" id="PF00769">
    <property type="entry name" value="ERM_C"/>
    <property type="match status" value="1"/>
</dbReference>
<proteinExistence type="predicted"/>
<feature type="coiled-coil region" evidence="9">
    <location>
        <begin position="329"/>
        <end position="435"/>
    </location>
</feature>
<feature type="domain" description="FERM" evidence="11">
    <location>
        <begin position="15"/>
        <end position="357"/>
    </location>
</feature>
<dbReference type="InterPro" id="IPR019747">
    <property type="entry name" value="FERM_CS"/>
</dbReference>
<keyword evidence="7" id="KW-0472">Membrane</keyword>
<dbReference type="GO" id="GO:0005886">
    <property type="term" value="C:plasma membrane"/>
    <property type="evidence" value="ECO:0007669"/>
    <property type="project" value="UniProtKB-SubCell"/>
</dbReference>
<feature type="region of interest" description="Disordered" evidence="10">
    <location>
        <begin position="498"/>
        <end position="545"/>
    </location>
</feature>
<dbReference type="InterPro" id="IPR019749">
    <property type="entry name" value="Band_41_domain"/>
</dbReference>
<feature type="region of interest" description="Disordered" evidence="10">
    <location>
        <begin position="648"/>
        <end position="683"/>
    </location>
</feature>
<dbReference type="Gene3D" id="3.10.20.90">
    <property type="entry name" value="Phosphatidylinositol 3-kinase Catalytic Subunit, Chain A, domain 1"/>
    <property type="match status" value="1"/>
</dbReference>
<dbReference type="Pfam" id="PF09379">
    <property type="entry name" value="FERM_N"/>
    <property type="match status" value="1"/>
</dbReference>
<evidence type="ECO:0000259" key="11">
    <source>
        <dbReference type="PROSITE" id="PS50057"/>
    </source>
</evidence>
<evidence type="ECO:0000313" key="12">
    <source>
        <dbReference type="Proteomes" id="UP000515146"/>
    </source>
</evidence>
<dbReference type="InterPro" id="IPR011259">
    <property type="entry name" value="ERM_C_dom"/>
</dbReference>
<dbReference type="PRINTS" id="PR00661">
    <property type="entry name" value="ERMFAMILY"/>
</dbReference>
<dbReference type="InterPro" id="IPR011993">
    <property type="entry name" value="PH-like_dom_sf"/>
</dbReference>
<dbReference type="SMART" id="SM00295">
    <property type="entry name" value="B41"/>
    <property type="match status" value="1"/>
</dbReference>
<dbReference type="GO" id="GO:0003779">
    <property type="term" value="F:actin binding"/>
    <property type="evidence" value="ECO:0007669"/>
    <property type="project" value="InterPro"/>
</dbReference>
<evidence type="ECO:0000313" key="13">
    <source>
        <dbReference type="RefSeq" id="XP_027204033.1"/>
    </source>
</evidence>
<dbReference type="FunFam" id="3.10.20.90:FF:000013">
    <property type="entry name" value="radixin isoform X1"/>
    <property type="match status" value="1"/>
</dbReference>
<dbReference type="Pfam" id="PF20492">
    <property type="entry name" value="ERM_helical"/>
    <property type="match status" value="1"/>
</dbReference>
<keyword evidence="12" id="KW-1185">Reference proteome</keyword>
<dbReference type="GO" id="GO:0009887">
    <property type="term" value="P:animal organ morphogenesis"/>
    <property type="evidence" value="ECO:0007669"/>
    <property type="project" value="UniProtKB-ARBA"/>
</dbReference>
<dbReference type="SUPFAM" id="SSF50729">
    <property type="entry name" value="PH domain-like"/>
    <property type="match status" value="1"/>
</dbReference>
<evidence type="ECO:0000256" key="5">
    <source>
        <dbReference type="ARBA" id="ARBA00022475"/>
    </source>
</evidence>
<dbReference type="InParanoid" id="A0A6P6YEX9"/>
<dbReference type="AlphaFoldDB" id="A0A6P6YEX9"/>
<gene>
    <name evidence="13" type="primary">LOC113797795</name>
</gene>